<proteinExistence type="predicted"/>
<evidence type="ECO:0000313" key="3">
    <source>
        <dbReference type="Proteomes" id="UP000182101"/>
    </source>
</evidence>
<dbReference type="RefSeq" id="WP_071960839.1">
    <property type="nucleotide sequence ID" value="NZ_CP018025.1"/>
</dbReference>
<name>A0AAC9JF58_9ALTE</name>
<dbReference type="EMBL" id="CP018025">
    <property type="protein sequence ID" value="APD92226.1"/>
    <property type="molecule type" value="Genomic_DNA"/>
</dbReference>
<keyword evidence="2" id="KW-0614">Plasmid</keyword>
<feature type="region of interest" description="Disordered" evidence="1">
    <location>
        <begin position="232"/>
        <end position="252"/>
    </location>
</feature>
<evidence type="ECO:0000256" key="1">
    <source>
        <dbReference type="SAM" id="MobiDB-lite"/>
    </source>
</evidence>
<reference evidence="2 3" key="1">
    <citation type="submission" date="2016-11" db="EMBL/GenBank/DDBJ databases">
        <title>Networking in microbes: conjugative elements and plasmids in the genus Alteromonas.</title>
        <authorList>
            <person name="Lopez-Perez M."/>
            <person name="Ramon-Marco N."/>
            <person name="Rodriguez-Valera F."/>
        </authorList>
    </citation>
    <scope>NUCLEOTIDE SEQUENCE [LARGE SCALE GENOMIC DNA]</scope>
    <source>
        <strain evidence="2 3">CP48</strain>
        <plasmid evidence="3">pamcp48-600</plasmid>
    </source>
</reference>
<evidence type="ECO:0000313" key="2">
    <source>
        <dbReference type="EMBL" id="APD92226.1"/>
    </source>
</evidence>
<dbReference type="Proteomes" id="UP000182101">
    <property type="component" value="Plasmid pAMCP48-600"/>
</dbReference>
<protein>
    <submittedName>
        <fullName evidence="2">Uncharacterized protein</fullName>
    </submittedName>
</protein>
<feature type="compositionally biased region" description="Polar residues" evidence="1">
    <location>
        <begin position="232"/>
        <end position="244"/>
    </location>
</feature>
<geneLocation type="plasmid" evidence="3">
    <name>pamcp48-600</name>
</geneLocation>
<organism evidence="2 3">
    <name type="scientific">Alteromonas mediterranea</name>
    <dbReference type="NCBI Taxonomy" id="314275"/>
    <lineage>
        <taxon>Bacteria</taxon>
        <taxon>Pseudomonadati</taxon>
        <taxon>Pseudomonadota</taxon>
        <taxon>Gammaproteobacteria</taxon>
        <taxon>Alteromonadales</taxon>
        <taxon>Alteromonadaceae</taxon>
        <taxon>Alteromonas/Salinimonas group</taxon>
        <taxon>Alteromonas</taxon>
    </lineage>
</organism>
<dbReference type="AlphaFoldDB" id="A0AAC9JF58"/>
<accession>A0AAC9JF58</accession>
<sequence>MTPMKVTHNHGFSANIEDDFDGFDRTRSSLLTERDNDSLSESFLSYLEESVIATFEVDPSNIKLRDSIKSMLSKVDIDIEFIPSFEESAPGRADGTRKVNVTFPEGAVYTQHLAEYMNDNPYSEDDWKMNAVVFVDQTFSSEPSISDPIELKVDGAIEEMKESYLNLKGNVSNEQLISLISDEAQELLGISDFAEAVKADAGNGPFTKDVLESAVERKVFESVTMTQFPALQTPTMKQESSVPSNDVARLTI</sequence>
<gene>
    <name evidence="2" type="ORF">BM524_20130</name>
</gene>